<gene>
    <name evidence="3" type="primary">oppA1</name>
    <name evidence="3" type="ORF">LACPI_0095</name>
</gene>
<organism evidence="3 4">
    <name type="scientific">Pseudolactococcus piscium MKFS47</name>
    <dbReference type="NCBI Taxonomy" id="297352"/>
    <lineage>
        <taxon>Bacteria</taxon>
        <taxon>Bacillati</taxon>
        <taxon>Bacillota</taxon>
        <taxon>Bacilli</taxon>
        <taxon>Lactobacillales</taxon>
        <taxon>Streptococcaceae</taxon>
        <taxon>Pseudolactococcus</taxon>
    </lineage>
</organism>
<dbReference type="Proteomes" id="UP000033166">
    <property type="component" value="Chromosome I"/>
</dbReference>
<dbReference type="PROSITE" id="PS51257">
    <property type="entry name" value="PROKAR_LIPOPROTEIN"/>
    <property type="match status" value="1"/>
</dbReference>
<dbReference type="InterPro" id="IPR030678">
    <property type="entry name" value="Peptide/Ni-bd"/>
</dbReference>
<dbReference type="KEGG" id="lpk:LACPI_0095"/>
<evidence type="ECO:0000259" key="2">
    <source>
        <dbReference type="Pfam" id="PF00496"/>
    </source>
</evidence>
<dbReference type="Gene3D" id="3.90.76.10">
    <property type="entry name" value="Dipeptide-binding Protein, Domain 1"/>
    <property type="match status" value="1"/>
</dbReference>
<dbReference type="InterPro" id="IPR039424">
    <property type="entry name" value="SBP_5"/>
</dbReference>
<dbReference type="HOGENOM" id="CLU_017028_8_4_9"/>
<proteinExistence type="predicted"/>
<name>A0A0D6DUX0_9LACT</name>
<dbReference type="GO" id="GO:0043190">
    <property type="term" value="C:ATP-binding cassette (ABC) transporter complex"/>
    <property type="evidence" value="ECO:0007669"/>
    <property type="project" value="InterPro"/>
</dbReference>
<feature type="chain" id="PRO_5039540178" evidence="1">
    <location>
        <begin position="22"/>
        <end position="527"/>
    </location>
</feature>
<dbReference type="EMBL" id="LN774769">
    <property type="protein sequence ID" value="CEN27295.1"/>
    <property type="molecule type" value="Genomic_DNA"/>
</dbReference>
<keyword evidence="1" id="KW-0732">Signal</keyword>
<accession>A0A0D6DUX0</accession>
<dbReference type="SUPFAM" id="SSF53850">
    <property type="entry name" value="Periplasmic binding protein-like II"/>
    <property type="match status" value="1"/>
</dbReference>
<dbReference type="PANTHER" id="PTHR30290">
    <property type="entry name" value="PERIPLASMIC BINDING COMPONENT OF ABC TRANSPORTER"/>
    <property type="match status" value="1"/>
</dbReference>
<dbReference type="GO" id="GO:0015833">
    <property type="term" value="P:peptide transport"/>
    <property type="evidence" value="ECO:0007669"/>
    <property type="project" value="TreeGrafter"/>
</dbReference>
<dbReference type="Pfam" id="PF00496">
    <property type="entry name" value="SBP_bac_5"/>
    <property type="match status" value="1"/>
</dbReference>
<reference evidence="4" key="1">
    <citation type="submission" date="2015-01" db="EMBL/GenBank/DDBJ databases">
        <authorList>
            <person name="Andreevskaya M."/>
        </authorList>
    </citation>
    <scope>NUCLEOTIDE SEQUENCE [LARGE SCALE GENOMIC DNA]</scope>
    <source>
        <strain evidence="4">MKFS47</strain>
    </source>
</reference>
<evidence type="ECO:0000313" key="3">
    <source>
        <dbReference type="EMBL" id="CEN27295.1"/>
    </source>
</evidence>
<dbReference type="InterPro" id="IPR000914">
    <property type="entry name" value="SBP_5_dom"/>
</dbReference>
<protein>
    <submittedName>
        <fullName evidence="3">Oligopeptide-binding protein 1 OppA1</fullName>
    </submittedName>
</protein>
<dbReference type="PANTHER" id="PTHR30290:SF59">
    <property type="entry name" value="OLIGOPEPTIDE ABC TRANSPORTER,SUBSTRATE-BINDING PROTEIN"/>
    <property type="match status" value="1"/>
</dbReference>
<evidence type="ECO:0000256" key="1">
    <source>
        <dbReference type="SAM" id="SignalP"/>
    </source>
</evidence>
<dbReference type="RefSeq" id="WP_047914593.1">
    <property type="nucleotide sequence ID" value="NZ_LN774769.1"/>
</dbReference>
<dbReference type="Gene3D" id="3.40.190.10">
    <property type="entry name" value="Periplasmic binding protein-like II"/>
    <property type="match status" value="1"/>
</dbReference>
<dbReference type="STRING" id="1364.LP2241_10086"/>
<feature type="domain" description="Solute-binding protein family 5" evidence="2">
    <location>
        <begin position="89"/>
        <end position="442"/>
    </location>
</feature>
<sequence length="527" mass="57203">MKKLKYGAVTLLFATAGLFLAACSTSSSPNKATTSKTETTKDASSFTYAISGNPASLNPINTSDRWGLTVTNMIYSPLVAIETDGTQKNVLADSIEAAKDGLSVTVKLKQTIKWSDGEKLTADDVVFTYTQKAKKENGNADKLWIGGKPITIQKVDDYTVKFNLPEPSAAAVNNIATETFIIPKHIYKDVADFSVKELPVAPVGTGPYKLKTYKTGEYLAFEANKTYFGGTPAIKNVTLRIIESNDTAKVALQKGEVDAAVVLPSAISDLDSHDITVYPYSETRVGYLGLNTKSDALTNVKVRQAVLYALDKSELNQAAYLNKKYYSTPNSFLPPSNPFATESVNTYKTNAQKSKALLAEAGVSDLKLNIGFSATDSAQTVQATLIQQQLKKAGITVTLEGGDGTAIFSELKKPSSTKYNLFLGGYIMGNDPDLYAALFKTGGSSNYFQTNNAKTDQLFDKAAVETDPTKRKALYDQLQKEVADDARIYPIVDNKKILAVNNRIANVKKANLVPIYTFEDLSKLTIK</sequence>
<dbReference type="Gene3D" id="3.10.105.10">
    <property type="entry name" value="Dipeptide-binding Protein, Domain 3"/>
    <property type="match status" value="1"/>
</dbReference>
<dbReference type="CDD" id="cd00995">
    <property type="entry name" value="PBP2_NikA_DppA_OppA_like"/>
    <property type="match status" value="1"/>
</dbReference>
<dbReference type="PIRSF" id="PIRSF002741">
    <property type="entry name" value="MppA"/>
    <property type="match status" value="1"/>
</dbReference>
<evidence type="ECO:0000313" key="4">
    <source>
        <dbReference type="Proteomes" id="UP000033166"/>
    </source>
</evidence>
<dbReference type="GO" id="GO:1904680">
    <property type="term" value="F:peptide transmembrane transporter activity"/>
    <property type="evidence" value="ECO:0007669"/>
    <property type="project" value="TreeGrafter"/>
</dbReference>
<dbReference type="GO" id="GO:0042597">
    <property type="term" value="C:periplasmic space"/>
    <property type="evidence" value="ECO:0007669"/>
    <property type="project" value="UniProtKB-ARBA"/>
</dbReference>
<feature type="signal peptide" evidence="1">
    <location>
        <begin position="1"/>
        <end position="21"/>
    </location>
</feature>
<dbReference type="AlphaFoldDB" id="A0A0D6DUX0"/>